<dbReference type="Proteomes" id="UP001497512">
    <property type="component" value="Chromosome 11"/>
</dbReference>
<keyword evidence="2" id="KW-1185">Reference proteome</keyword>
<evidence type="ECO:0008006" key="3">
    <source>
        <dbReference type="Google" id="ProtNLM"/>
    </source>
</evidence>
<dbReference type="EMBL" id="OZ019903">
    <property type="protein sequence ID" value="CAK9196597.1"/>
    <property type="molecule type" value="Genomic_DNA"/>
</dbReference>
<accession>A0ABP0THU2</accession>
<protein>
    <recommendedName>
        <fullName evidence="3">Photosystem I reaction center subunit N</fullName>
    </recommendedName>
</protein>
<evidence type="ECO:0000313" key="2">
    <source>
        <dbReference type="Proteomes" id="UP001497512"/>
    </source>
</evidence>
<proteinExistence type="predicted"/>
<name>A0ABP0THU2_9BRYO</name>
<evidence type="ECO:0000313" key="1">
    <source>
        <dbReference type="EMBL" id="CAK9196597.1"/>
    </source>
</evidence>
<dbReference type="PANTHER" id="PTHR36327">
    <property type="entry name" value="UNNAMED PRODUCT"/>
    <property type="match status" value="1"/>
</dbReference>
<sequence length="178" mass="19282">MLYSSSCAALASQFNPISSIGYSSSCSSCNHSALGLSSRRRIVLLAAAVQLRASDEKENRIRGGSGVGGELVRCGRREMVKRAVLPGAALLISMTVAGSVNAAAGEVEGPAAAAKNELVQKLLEQSRANKAKNDKERLDDFYKRNYKEYFEFVEGSVRNKKELSEAEKGIVEWLAKHK</sequence>
<dbReference type="PANTHER" id="PTHR36327:SF1">
    <property type="entry name" value="OS03G0731100 PROTEIN"/>
    <property type="match status" value="1"/>
</dbReference>
<gene>
    <name evidence="1" type="ORF">CSSPTR1EN2_LOCUS3553</name>
</gene>
<organism evidence="1 2">
    <name type="scientific">Sphagnum troendelagicum</name>
    <dbReference type="NCBI Taxonomy" id="128251"/>
    <lineage>
        <taxon>Eukaryota</taxon>
        <taxon>Viridiplantae</taxon>
        <taxon>Streptophyta</taxon>
        <taxon>Embryophyta</taxon>
        <taxon>Bryophyta</taxon>
        <taxon>Sphagnophytina</taxon>
        <taxon>Sphagnopsida</taxon>
        <taxon>Sphagnales</taxon>
        <taxon>Sphagnaceae</taxon>
        <taxon>Sphagnum</taxon>
    </lineage>
</organism>
<reference evidence="1" key="1">
    <citation type="submission" date="2024-02" db="EMBL/GenBank/DDBJ databases">
        <authorList>
            <consortium name="ELIXIR-Norway"/>
            <consortium name="Elixir Norway"/>
        </authorList>
    </citation>
    <scope>NUCLEOTIDE SEQUENCE</scope>
</reference>